<gene>
    <name evidence="2" type="ORF">ACFSJF_05330</name>
</gene>
<keyword evidence="3" id="KW-1185">Reference proteome</keyword>
<dbReference type="Proteomes" id="UP001597383">
    <property type="component" value="Unassembled WGS sequence"/>
</dbReference>
<protein>
    <submittedName>
        <fullName evidence="2">DUF402 domain-containing protein</fullName>
    </submittedName>
</protein>
<dbReference type="PANTHER" id="PTHR41271">
    <property type="entry name" value="DUF402 DOMAIN-CONTAINING PROTEIN"/>
    <property type="match status" value="1"/>
</dbReference>
<sequence>MLKRKYGDRSNWKRIVDREYIQDYIHLRDYKGFVTLLKMNKVTEPLSISYGDKEVCIVEAGYSWLQHFPDGKHYSITTTFNQNGEVVQWYIDICREIGVENNVPWMDDLYLDIVVLSTGEVLLLDEEELEEALLEGIIDDSLYDLAWQEANNILASIEKGTFKILDLTPIHKNILLEKCSSTEKK</sequence>
<evidence type="ECO:0000313" key="3">
    <source>
        <dbReference type="Proteomes" id="UP001597383"/>
    </source>
</evidence>
<organism evidence="2 3">
    <name type="scientific">Ornithinibacillus salinisoli</name>
    <dbReference type="NCBI Taxonomy" id="1848459"/>
    <lineage>
        <taxon>Bacteria</taxon>
        <taxon>Bacillati</taxon>
        <taxon>Bacillota</taxon>
        <taxon>Bacilli</taxon>
        <taxon>Bacillales</taxon>
        <taxon>Bacillaceae</taxon>
        <taxon>Ornithinibacillus</taxon>
    </lineage>
</organism>
<comment type="caution">
    <text evidence="2">The sequence shown here is derived from an EMBL/GenBank/DDBJ whole genome shotgun (WGS) entry which is preliminary data.</text>
</comment>
<reference evidence="3" key="1">
    <citation type="journal article" date="2019" name="Int. J. Syst. Evol. Microbiol.">
        <title>The Global Catalogue of Microorganisms (GCM) 10K type strain sequencing project: providing services to taxonomists for standard genome sequencing and annotation.</title>
        <authorList>
            <consortium name="The Broad Institute Genomics Platform"/>
            <consortium name="The Broad Institute Genome Sequencing Center for Infectious Disease"/>
            <person name="Wu L."/>
            <person name="Ma J."/>
        </authorList>
    </citation>
    <scope>NUCLEOTIDE SEQUENCE [LARGE SCALE GENOMIC DNA]</scope>
    <source>
        <strain evidence="3">R28</strain>
    </source>
</reference>
<accession>A0ABW4VYQ2</accession>
<name>A0ABW4VYQ2_9BACI</name>
<proteinExistence type="predicted"/>
<evidence type="ECO:0000313" key="2">
    <source>
        <dbReference type="EMBL" id="MFD2043700.1"/>
    </source>
</evidence>
<dbReference type="InterPro" id="IPR007295">
    <property type="entry name" value="DUF402"/>
</dbReference>
<dbReference type="Gene3D" id="2.40.380.10">
    <property type="entry name" value="FomD-like"/>
    <property type="match status" value="1"/>
</dbReference>
<dbReference type="PANTHER" id="PTHR41271:SF1">
    <property type="entry name" value="DUF402 DOMAIN-CONTAINING PROTEIN"/>
    <property type="match status" value="1"/>
</dbReference>
<dbReference type="InterPro" id="IPR035930">
    <property type="entry name" value="FomD-like_sf"/>
</dbReference>
<feature type="domain" description="DUF402" evidence="1">
    <location>
        <begin position="59"/>
        <end position="161"/>
    </location>
</feature>
<dbReference type="SUPFAM" id="SSF159234">
    <property type="entry name" value="FomD-like"/>
    <property type="match status" value="1"/>
</dbReference>
<evidence type="ECO:0000259" key="1">
    <source>
        <dbReference type="Pfam" id="PF04167"/>
    </source>
</evidence>
<dbReference type="Pfam" id="PF04167">
    <property type="entry name" value="DUF402"/>
    <property type="match status" value="1"/>
</dbReference>
<dbReference type="EMBL" id="JBHUHQ010000009">
    <property type="protein sequence ID" value="MFD2043700.1"/>
    <property type="molecule type" value="Genomic_DNA"/>
</dbReference>
<dbReference type="RefSeq" id="WP_377555432.1">
    <property type="nucleotide sequence ID" value="NZ_JBHUHQ010000009.1"/>
</dbReference>